<dbReference type="Gene3D" id="3.50.50.60">
    <property type="entry name" value="FAD/NAD(P)-binding domain"/>
    <property type="match status" value="1"/>
</dbReference>
<dbReference type="SUPFAM" id="SSF51905">
    <property type="entry name" value="FAD/NAD(P)-binding domain"/>
    <property type="match status" value="1"/>
</dbReference>
<feature type="binding site" evidence="3">
    <location>
        <begin position="539"/>
        <end position="540"/>
    </location>
    <ligand>
        <name>FAD</name>
        <dbReference type="ChEBI" id="CHEBI:57692"/>
    </ligand>
</feature>
<reference evidence="6" key="1">
    <citation type="journal article" date="2021" name="Nat. Commun.">
        <title>Genetic determinants of endophytism in the Arabidopsis root mycobiome.</title>
        <authorList>
            <person name="Mesny F."/>
            <person name="Miyauchi S."/>
            <person name="Thiergart T."/>
            <person name="Pickel B."/>
            <person name="Atanasova L."/>
            <person name="Karlsson M."/>
            <person name="Huettel B."/>
            <person name="Barry K.W."/>
            <person name="Haridas S."/>
            <person name="Chen C."/>
            <person name="Bauer D."/>
            <person name="Andreopoulos W."/>
            <person name="Pangilinan J."/>
            <person name="LaButti K."/>
            <person name="Riley R."/>
            <person name="Lipzen A."/>
            <person name="Clum A."/>
            <person name="Drula E."/>
            <person name="Henrissat B."/>
            <person name="Kohler A."/>
            <person name="Grigoriev I.V."/>
            <person name="Martin F.M."/>
            <person name="Hacquard S."/>
        </authorList>
    </citation>
    <scope>NUCLEOTIDE SEQUENCE</scope>
    <source>
        <strain evidence="6">MPI-CAGE-AT-0147</strain>
    </source>
</reference>
<keyword evidence="4" id="KW-0285">Flavoprotein</keyword>
<evidence type="ECO:0000313" key="7">
    <source>
        <dbReference type="Proteomes" id="UP000738349"/>
    </source>
</evidence>
<evidence type="ECO:0000313" key="6">
    <source>
        <dbReference type="EMBL" id="KAH7132857.1"/>
    </source>
</evidence>
<gene>
    <name evidence="6" type="ORF">EDB81DRAFT_845460</name>
</gene>
<evidence type="ECO:0000256" key="3">
    <source>
        <dbReference type="PIRSR" id="PIRSR000137-2"/>
    </source>
</evidence>
<dbReference type="InterPro" id="IPR007867">
    <property type="entry name" value="GMC_OxRtase_C"/>
</dbReference>
<feature type="active site" description="Proton acceptor" evidence="2">
    <location>
        <position position="538"/>
    </location>
</feature>
<sequence>MANSMDYDFIVVGAGPAGCTAATTIAGCKSQPRVLLIEAGGDNANANTRIDGNKYIQFTNPDQSRHYMSEKIDGLGGRQVELVDGKGLGGSTAINLTVWMPGPRDDMEAMRELMDDQTWGWRATQERLRRLETFTSPASDLSEHISPSAECHGFDGPIRVGYPPRLEDSVMDTLKRWSNSGYQINREPCDGSHLGICIAPITTHRGERSTAADLLPSMQNLDILTEAQVHRVLFDGNTAVGVVLVDGRVFRASKEVILSAGVRETPKILILSGVGPSDQLSQFGIPVVYANENIGQNYRDHSHICIKYVADDTASERVAFFKDPARQQAALREWQLFRTGEYSYIGSALVLGFFKSLAVAESSEFNALSETEKQRLQAPTIPTYEVALNTIPSDFYSDPPASSNVIPVYVFLHNSQATGNTRLRSADPGMPLSTSPMILNHPYDRRVAVEATREVMKVLKSTSACNEWVKCPASDKEKDILEFWSQNCVSSWHATGTCQMGKDEKRDRACVSTCFKVFGVTGLRIADLSIMPFSPSTHPQPTAYQIGMIAAEKIIEEHSLNGTRK</sequence>
<feature type="binding site" evidence="3">
    <location>
        <begin position="492"/>
        <end position="493"/>
    </location>
    <ligand>
        <name>FAD</name>
        <dbReference type="ChEBI" id="CHEBI:57692"/>
    </ligand>
</feature>
<dbReference type="Pfam" id="PF05199">
    <property type="entry name" value="GMC_oxred_C"/>
    <property type="match status" value="1"/>
</dbReference>
<proteinExistence type="inferred from homology"/>
<dbReference type="InterPro" id="IPR036188">
    <property type="entry name" value="FAD/NAD-bd_sf"/>
</dbReference>
<dbReference type="Pfam" id="PF00732">
    <property type="entry name" value="GMC_oxred_N"/>
    <property type="match status" value="1"/>
</dbReference>
<evidence type="ECO:0000256" key="2">
    <source>
        <dbReference type="PIRSR" id="PIRSR000137-1"/>
    </source>
</evidence>
<feature type="binding site" evidence="3">
    <location>
        <begin position="95"/>
        <end position="98"/>
    </location>
    <ligand>
        <name>FAD</name>
        <dbReference type="ChEBI" id="CHEBI:57692"/>
    </ligand>
</feature>
<dbReference type="InterPro" id="IPR012132">
    <property type="entry name" value="GMC_OxRdtase"/>
</dbReference>
<organism evidence="6 7">
    <name type="scientific">Dactylonectria macrodidyma</name>
    <dbReference type="NCBI Taxonomy" id="307937"/>
    <lineage>
        <taxon>Eukaryota</taxon>
        <taxon>Fungi</taxon>
        <taxon>Dikarya</taxon>
        <taxon>Ascomycota</taxon>
        <taxon>Pezizomycotina</taxon>
        <taxon>Sordariomycetes</taxon>
        <taxon>Hypocreomycetidae</taxon>
        <taxon>Hypocreales</taxon>
        <taxon>Nectriaceae</taxon>
        <taxon>Dactylonectria</taxon>
    </lineage>
</organism>
<dbReference type="PROSITE" id="PS00623">
    <property type="entry name" value="GMC_OXRED_1"/>
    <property type="match status" value="1"/>
</dbReference>
<dbReference type="SUPFAM" id="SSF54373">
    <property type="entry name" value="FAD-linked reductases, C-terminal domain"/>
    <property type="match status" value="1"/>
</dbReference>
<evidence type="ECO:0000256" key="4">
    <source>
        <dbReference type="RuleBase" id="RU003968"/>
    </source>
</evidence>
<dbReference type="PANTHER" id="PTHR11552:SF134">
    <property type="entry name" value="GLUCOSE-METHANOL-CHOLINE OXIDOREDUCTASE N-TERMINAL DOMAIN-CONTAINING PROTEIN"/>
    <property type="match status" value="1"/>
</dbReference>
<evidence type="ECO:0000256" key="1">
    <source>
        <dbReference type="ARBA" id="ARBA00010790"/>
    </source>
</evidence>
<feature type="binding site" evidence="3">
    <location>
        <position position="229"/>
    </location>
    <ligand>
        <name>FAD</name>
        <dbReference type="ChEBI" id="CHEBI:57692"/>
    </ligand>
</feature>
<dbReference type="GO" id="GO:0016614">
    <property type="term" value="F:oxidoreductase activity, acting on CH-OH group of donors"/>
    <property type="evidence" value="ECO:0007669"/>
    <property type="project" value="InterPro"/>
</dbReference>
<comment type="caution">
    <text evidence="6">The sequence shown here is derived from an EMBL/GenBank/DDBJ whole genome shotgun (WGS) entry which is preliminary data.</text>
</comment>
<dbReference type="PIRSF" id="PIRSF000137">
    <property type="entry name" value="Alcohol_oxidase"/>
    <property type="match status" value="1"/>
</dbReference>
<dbReference type="InterPro" id="IPR000172">
    <property type="entry name" value="GMC_OxRdtase_N"/>
</dbReference>
<protein>
    <recommendedName>
        <fullName evidence="5">Glucose-methanol-choline oxidoreductase N-terminal domain-containing protein</fullName>
    </recommendedName>
</protein>
<dbReference type="OrthoDB" id="269227at2759"/>
<dbReference type="Proteomes" id="UP000738349">
    <property type="component" value="Unassembled WGS sequence"/>
</dbReference>
<dbReference type="Gene3D" id="3.30.560.10">
    <property type="entry name" value="Glucose Oxidase, domain 3"/>
    <property type="match status" value="1"/>
</dbReference>
<dbReference type="AlphaFoldDB" id="A0A9P9ITI7"/>
<keyword evidence="3 4" id="KW-0274">FAD</keyword>
<comment type="similarity">
    <text evidence="1 4">Belongs to the GMC oxidoreductase family.</text>
</comment>
<feature type="active site" description="Proton donor" evidence="2">
    <location>
        <position position="493"/>
    </location>
</feature>
<accession>A0A9P9ITI7</accession>
<dbReference type="EMBL" id="JAGMUV010000016">
    <property type="protein sequence ID" value="KAH7132857.1"/>
    <property type="molecule type" value="Genomic_DNA"/>
</dbReference>
<keyword evidence="7" id="KW-1185">Reference proteome</keyword>
<dbReference type="GO" id="GO:0050660">
    <property type="term" value="F:flavin adenine dinucleotide binding"/>
    <property type="evidence" value="ECO:0007669"/>
    <property type="project" value="InterPro"/>
</dbReference>
<comment type="cofactor">
    <cofactor evidence="3">
        <name>FAD</name>
        <dbReference type="ChEBI" id="CHEBI:57692"/>
    </cofactor>
</comment>
<dbReference type="PANTHER" id="PTHR11552">
    <property type="entry name" value="GLUCOSE-METHANOL-CHOLINE GMC OXIDOREDUCTASE"/>
    <property type="match status" value="1"/>
</dbReference>
<feature type="domain" description="Glucose-methanol-choline oxidoreductase N-terminal" evidence="5">
    <location>
        <begin position="85"/>
        <end position="108"/>
    </location>
</feature>
<name>A0A9P9ITI7_9HYPO</name>
<evidence type="ECO:0000259" key="5">
    <source>
        <dbReference type="PROSITE" id="PS00623"/>
    </source>
</evidence>